<dbReference type="InterPro" id="IPR000626">
    <property type="entry name" value="Ubiquitin-like_dom"/>
</dbReference>
<feature type="compositionally biased region" description="Basic and acidic residues" evidence="1">
    <location>
        <begin position="425"/>
        <end position="436"/>
    </location>
</feature>
<feature type="compositionally biased region" description="Basic and acidic residues" evidence="1">
    <location>
        <begin position="202"/>
        <end position="218"/>
    </location>
</feature>
<dbReference type="PROSITE" id="PS50053">
    <property type="entry name" value="UBIQUITIN_2"/>
    <property type="match status" value="1"/>
</dbReference>
<protein>
    <recommendedName>
        <fullName evidence="7">Plant UBX domain-containing protein 11</fullName>
    </recommendedName>
</protein>
<feature type="domain" description="UBX" evidence="3">
    <location>
        <begin position="239"/>
        <end position="317"/>
    </location>
</feature>
<dbReference type="InterPro" id="IPR029071">
    <property type="entry name" value="Ubiquitin-like_domsf"/>
</dbReference>
<organism evidence="5 6">
    <name type="scientific">Miscanthus lutarioriparius</name>
    <dbReference type="NCBI Taxonomy" id="422564"/>
    <lineage>
        <taxon>Eukaryota</taxon>
        <taxon>Viridiplantae</taxon>
        <taxon>Streptophyta</taxon>
        <taxon>Embryophyta</taxon>
        <taxon>Tracheophyta</taxon>
        <taxon>Spermatophyta</taxon>
        <taxon>Magnoliopsida</taxon>
        <taxon>Liliopsida</taxon>
        <taxon>Poales</taxon>
        <taxon>Poaceae</taxon>
        <taxon>PACMAD clade</taxon>
        <taxon>Panicoideae</taxon>
        <taxon>Andropogonodae</taxon>
        <taxon>Andropogoneae</taxon>
        <taxon>Saccharinae</taxon>
        <taxon>Miscanthus</taxon>
    </lineage>
</organism>
<dbReference type="PROSITE" id="PS50033">
    <property type="entry name" value="UBX"/>
    <property type="match status" value="1"/>
</dbReference>
<dbReference type="SMART" id="SM00166">
    <property type="entry name" value="UBX"/>
    <property type="match status" value="1"/>
</dbReference>
<proteinExistence type="predicted"/>
<feature type="compositionally biased region" description="Polar residues" evidence="1">
    <location>
        <begin position="185"/>
        <end position="196"/>
    </location>
</feature>
<reference evidence="5" key="1">
    <citation type="submission" date="2020-10" db="EMBL/GenBank/DDBJ databases">
        <authorList>
            <person name="Han B."/>
            <person name="Lu T."/>
            <person name="Zhao Q."/>
            <person name="Huang X."/>
            <person name="Zhao Y."/>
        </authorList>
    </citation>
    <scope>NUCLEOTIDE SEQUENCE</scope>
</reference>
<feature type="compositionally biased region" description="Low complexity" evidence="1">
    <location>
        <begin position="164"/>
        <end position="179"/>
    </location>
</feature>
<feature type="domain" description="Ubiquitin-like" evidence="4">
    <location>
        <begin position="244"/>
        <end position="324"/>
    </location>
</feature>
<sequence>MSLDCYVACFAPLSACLALSSAMQSYTQSCIAPALLRWACTFSQCHTPILSTNHPNAMLTWPNQLVATGEATNDQSKLFQSDPQKSVPSISVIGLNGVLLWNHEGYINSENLKESIEKAWAALHLQETAATLLTASLASRNAESVNTATTVLVAQGGSSTLENPSDSSSQSPDVSGASGVAHSTDLVSQVPSSTTLYEPLEINEKEGSKSDSGDRTVEKLGSTNTEFNCDLVDSSRKSNTSDDIQLSIRMPSGNRLEIKVTKQDVLRKVKNFVDENKGHELGSYDLSLVYPKRVFSEQDMEATLSELGIQNRHAMIVVPHRQPGQVTRPQSSASYDVGGNSGAGGYFGYLRTVLSYVNPLSYLRGNTNSSNPELQSNEGLQQLRHGSGQPRPLVGNRGHEVNDADSANTLRRRPRPFGASVHTLGSEDHGPSDERNVFWNGNSTEFGGDDRK</sequence>
<feature type="signal peptide" evidence="2">
    <location>
        <begin position="1"/>
        <end position="18"/>
    </location>
</feature>
<dbReference type="AlphaFoldDB" id="A0A811QCZ5"/>
<evidence type="ECO:0000256" key="2">
    <source>
        <dbReference type="SAM" id="SignalP"/>
    </source>
</evidence>
<dbReference type="CDD" id="cd01767">
    <property type="entry name" value="UBX"/>
    <property type="match status" value="1"/>
</dbReference>
<dbReference type="PANTHER" id="PTHR47770:SF1">
    <property type="entry name" value="PLANT UBX DOMAIN-CONTAINING PROTEIN 11"/>
    <property type="match status" value="1"/>
</dbReference>
<feature type="region of interest" description="Disordered" evidence="1">
    <location>
        <begin position="157"/>
        <end position="221"/>
    </location>
</feature>
<keyword evidence="6" id="KW-1185">Reference proteome</keyword>
<feature type="chain" id="PRO_5032518834" description="Plant UBX domain-containing protein 11" evidence="2">
    <location>
        <begin position="19"/>
        <end position="452"/>
    </location>
</feature>
<dbReference type="Gene3D" id="3.10.20.90">
    <property type="entry name" value="Phosphatidylinositol 3-kinase Catalytic Subunit, Chain A, domain 1"/>
    <property type="match status" value="1"/>
</dbReference>
<dbReference type="OrthoDB" id="2445133at2759"/>
<dbReference type="Pfam" id="PF00789">
    <property type="entry name" value="UBX"/>
    <property type="match status" value="1"/>
</dbReference>
<evidence type="ECO:0000313" key="6">
    <source>
        <dbReference type="Proteomes" id="UP000604825"/>
    </source>
</evidence>
<evidence type="ECO:0008006" key="7">
    <source>
        <dbReference type="Google" id="ProtNLM"/>
    </source>
</evidence>
<dbReference type="PANTHER" id="PTHR47770">
    <property type="entry name" value="PLANT UBX DOMAIN-CONTAINING PROTEIN 11"/>
    <property type="match status" value="1"/>
</dbReference>
<accession>A0A811QCZ5</accession>
<dbReference type="SUPFAM" id="SSF54236">
    <property type="entry name" value="Ubiquitin-like"/>
    <property type="match status" value="1"/>
</dbReference>
<comment type="caution">
    <text evidence="5">The sequence shown here is derived from an EMBL/GenBank/DDBJ whole genome shotgun (WGS) entry which is preliminary data.</text>
</comment>
<keyword evidence="2" id="KW-0732">Signal</keyword>
<dbReference type="EMBL" id="CAJGYO010000009">
    <property type="protein sequence ID" value="CAD6253868.1"/>
    <property type="molecule type" value="Genomic_DNA"/>
</dbReference>
<evidence type="ECO:0000313" key="5">
    <source>
        <dbReference type="EMBL" id="CAD6253868.1"/>
    </source>
</evidence>
<dbReference type="InterPro" id="IPR001012">
    <property type="entry name" value="UBX_dom"/>
</dbReference>
<evidence type="ECO:0000259" key="4">
    <source>
        <dbReference type="PROSITE" id="PS50053"/>
    </source>
</evidence>
<name>A0A811QCZ5_9POAL</name>
<dbReference type="Proteomes" id="UP000604825">
    <property type="component" value="Unassembled WGS sequence"/>
</dbReference>
<evidence type="ECO:0000259" key="3">
    <source>
        <dbReference type="PROSITE" id="PS50033"/>
    </source>
</evidence>
<gene>
    <name evidence="5" type="ORF">NCGR_LOCUS37485</name>
</gene>
<evidence type="ECO:0000256" key="1">
    <source>
        <dbReference type="SAM" id="MobiDB-lite"/>
    </source>
</evidence>
<feature type="region of interest" description="Disordered" evidence="1">
    <location>
        <begin position="382"/>
        <end position="452"/>
    </location>
</feature>